<gene>
    <name evidence="1" type="ORF">ACFFGE_05080</name>
</gene>
<reference evidence="1 2" key="1">
    <citation type="submission" date="2024-09" db="EMBL/GenBank/DDBJ databases">
        <authorList>
            <person name="Sun Q."/>
            <person name="Mori K."/>
        </authorList>
    </citation>
    <scope>NUCLEOTIDE SEQUENCE [LARGE SCALE GENOMIC DNA]</scope>
    <source>
        <strain evidence="1 2">NCAIM B.02621</strain>
    </source>
</reference>
<sequence length="274" mass="29916">MTTNLPTPMGGRGDALPAPIEQLELAAKMLAASGAAVPPAFRGQPDLCKAIAWQAAEWGMSALAVAQKAYVVPGRKPGEERVAYEAQLIHALINERAPMKGRLKFEFEGEGATRRVVVSGTLEGNDQPSVYRSPTFGQIKVKNSPLWFSDQDQQFRYYGARNWARAFCPEVVLGIESPDEREVIEETITDVGPARATALFDDSEADMTDAHIEPIPADPLLEEGREAAIRGSAALVAWWERLTPEQRTLYAEVKDSELKPKAAEVDAQPDDEAA</sequence>
<evidence type="ECO:0000313" key="2">
    <source>
        <dbReference type="Proteomes" id="UP001589906"/>
    </source>
</evidence>
<name>A0ABV6R1A7_9CAUL</name>
<accession>A0ABV6R1A7</accession>
<comment type="caution">
    <text evidence="1">The sequence shown here is derived from an EMBL/GenBank/DDBJ whole genome shotgun (WGS) entry which is preliminary data.</text>
</comment>
<dbReference type="RefSeq" id="WP_376834929.1">
    <property type="nucleotide sequence ID" value="NZ_JBHLSW010000003.1"/>
</dbReference>
<evidence type="ECO:0000313" key="1">
    <source>
        <dbReference type="EMBL" id="MFC0633251.1"/>
    </source>
</evidence>
<organism evidence="1 2">
    <name type="scientific">Brevundimonas balnearis</name>
    <dbReference type="NCBI Taxonomy" id="1572858"/>
    <lineage>
        <taxon>Bacteria</taxon>
        <taxon>Pseudomonadati</taxon>
        <taxon>Pseudomonadota</taxon>
        <taxon>Alphaproteobacteria</taxon>
        <taxon>Caulobacterales</taxon>
        <taxon>Caulobacteraceae</taxon>
        <taxon>Brevundimonas</taxon>
    </lineage>
</organism>
<dbReference type="EMBL" id="JBHLSW010000003">
    <property type="protein sequence ID" value="MFC0633251.1"/>
    <property type="molecule type" value="Genomic_DNA"/>
</dbReference>
<proteinExistence type="predicted"/>
<protein>
    <submittedName>
        <fullName evidence="1">Recombinase RecT</fullName>
    </submittedName>
</protein>
<dbReference type="Proteomes" id="UP001589906">
    <property type="component" value="Unassembled WGS sequence"/>
</dbReference>
<keyword evidence="2" id="KW-1185">Reference proteome</keyword>